<dbReference type="GeneID" id="105368420"/>
<dbReference type="Pfam" id="PF00004">
    <property type="entry name" value="AAA"/>
    <property type="match status" value="2"/>
</dbReference>
<dbReference type="PANTHER" id="PTHR23077:SF12">
    <property type="entry name" value="PEROXISOMAL ATPASE PEX1"/>
    <property type="match status" value="1"/>
</dbReference>
<dbReference type="SUPFAM" id="SSF54585">
    <property type="entry name" value="Cdc48 domain 2-like"/>
    <property type="match status" value="1"/>
</dbReference>
<dbReference type="SUPFAM" id="SSF50692">
    <property type="entry name" value="ADC-like"/>
    <property type="match status" value="1"/>
</dbReference>
<dbReference type="InterPro" id="IPR027417">
    <property type="entry name" value="P-loop_NTPase"/>
</dbReference>
<dbReference type="GO" id="GO:0016887">
    <property type="term" value="F:ATP hydrolysis activity"/>
    <property type="evidence" value="ECO:0007669"/>
    <property type="project" value="InterPro"/>
</dbReference>
<evidence type="ECO:0000256" key="2">
    <source>
        <dbReference type="ARBA" id="ARBA00006914"/>
    </source>
</evidence>
<keyword evidence="3" id="KW-0547">Nucleotide-binding</keyword>
<dbReference type="CTD" id="5189"/>
<dbReference type="PROSITE" id="PS00674">
    <property type="entry name" value="AAA"/>
    <property type="match status" value="1"/>
</dbReference>
<evidence type="ECO:0000256" key="4">
    <source>
        <dbReference type="ARBA" id="ARBA00022801"/>
    </source>
</evidence>
<evidence type="ECO:0000256" key="1">
    <source>
        <dbReference type="ARBA" id="ARBA00004370"/>
    </source>
</evidence>
<dbReference type="GO" id="GO:0005524">
    <property type="term" value="F:ATP binding"/>
    <property type="evidence" value="ECO:0007669"/>
    <property type="project" value="UniProtKB-KW"/>
</dbReference>
<dbReference type="InterPro" id="IPR009010">
    <property type="entry name" value="Asp_de-COase-like_dom_sf"/>
</dbReference>
<keyword evidence="5" id="KW-0067">ATP-binding</keyword>
<feature type="domain" description="AAA+ ATPase" evidence="9">
    <location>
        <begin position="441"/>
        <end position="593"/>
    </location>
</feature>
<dbReference type="GO" id="GO:0005778">
    <property type="term" value="C:peroxisomal membrane"/>
    <property type="evidence" value="ECO:0007669"/>
    <property type="project" value="TreeGrafter"/>
</dbReference>
<dbReference type="Gene3D" id="3.10.330.10">
    <property type="match status" value="1"/>
</dbReference>
<dbReference type="PANTHER" id="PTHR23077">
    <property type="entry name" value="AAA-FAMILY ATPASE"/>
    <property type="match status" value="1"/>
</dbReference>
<dbReference type="GO" id="GO:0005829">
    <property type="term" value="C:cytosol"/>
    <property type="evidence" value="ECO:0007669"/>
    <property type="project" value="TreeGrafter"/>
</dbReference>
<comment type="subcellular location">
    <subcellularLocation>
        <location evidence="1">Membrane</location>
    </subcellularLocation>
</comment>
<dbReference type="InterPro" id="IPR003960">
    <property type="entry name" value="ATPase_AAA_CS"/>
</dbReference>
<accession>A0AAJ6YWP2</accession>
<feature type="domain" description="AAA+ ATPase" evidence="9">
    <location>
        <begin position="719"/>
        <end position="855"/>
    </location>
</feature>
<dbReference type="Gene3D" id="3.40.50.300">
    <property type="entry name" value="P-loop containing nucleotide triphosphate hydrolases"/>
    <property type="match status" value="2"/>
</dbReference>
<evidence type="ECO:0000256" key="7">
    <source>
        <dbReference type="ARBA" id="ARBA00032509"/>
    </source>
</evidence>
<keyword evidence="4" id="KW-0378">Hydrolase</keyword>
<dbReference type="InterPro" id="IPR015342">
    <property type="entry name" value="PEX1-N_C-lobe"/>
</dbReference>
<dbReference type="Pfam" id="PF09262">
    <property type="entry name" value="PEX-1N"/>
    <property type="match status" value="1"/>
</dbReference>
<evidence type="ECO:0000256" key="3">
    <source>
        <dbReference type="ARBA" id="ARBA00022741"/>
    </source>
</evidence>
<gene>
    <name evidence="11" type="primary">LOC105368420</name>
</gene>
<keyword evidence="6" id="KW-0472">Membrane</keyword>
<dbReference type="CDD" id="cd00009">
    <property type="entry name" value="AAA"/>
    <property type="match status" value="1"/>
</dbReference>
<dbReference type="InterPro" id="IPR003593">
    <property type="entry name" value="AAA+_ATPase"/>
</dbReference>
<evidence type="ECO:0000313" key="11">
    <source>
        <dbReference type="RefSeq" id="XP_011505732.1"/>
    </source>
</evidence>
<dbReference type="SMART" id="SM00382">
    <property type="entry name" value="AAA"/>
    <property type="match status" value="2"/>
</dbReference>
<keyword evidence="10" id="KW-1185">Reference proteome</keyword>
<reference evidence="11" key="1">
    <citation type="submission" date="2025-08" db="UniProtKB">
        <authorList>
            <consortium name="RefSeq"/>
        </authorList>
    </citation>
    <scope>IDENTIFICATION</scope>
</reference>
<evidence type="ECO:0000256" key="5">
    <source>
        <dbReference type="ARBA" id="ARBA00022840"/>
    </source>
</evidence>
<dbReference type="InterPro" id="IPR003959">
    <property type="entry name" value="ATPase_AAA_core"/>
</dbReference>
<dbReference type="GO" id="GO:0016558">
    <property type="term" value="P:protein import into peroxisome matrix"/>
    <property type="evidence" value="ECO:0007669"/>
    <property type="project" value="TreeGrafter"/>
</dbReference>
<dbReference type="FunFam" id="3.40.50.300:FF:000149">
    <property type="entry name" value="Nuclear valosin-containing protein-like"/>
    <property type="match status" value="1"/>
</dbReference>
<dbReference type="InterPro" id="IPR050168">
    <property type="entry name" value="AAA_ATPase_domain"/>
</dbReference>
<protein>
    <recommendedName>
        <fullName evidence="8">Peroxisomal ATPase PEX1</fullName>
    </recommendedName>
    <alternativeName>
        <fullName evidence="7">Peroxin-1</fullName>
    </alternativeName>
</protein>
<evidence type="ECO:0000259" key="9">
    <source>
        <dbReference type="SMART" id="SM00382"/>
    </source>
</evidence>
<evidence type="ECO:0000256" key="6">
    <source>
        <dbReference type="ARBA" id="ARBA00023136"/>
    </source>
</evidence>
<dbReference type="AlphaFoldDB" id="A0AAJ6YWP2"/>
<evidence type="ECO:0000313" key="10">
    <source>
        <dbReference type="Proteomes" id="UP000695007"/>
    </source>
</evidence>
<comment type="similarity">
    <text evidence="2">Belongs to the AAA ATPase family.</text>
</comment>
<organism evidence="10 11">
    <name type="scientific">Ceratosolen solmsi marchali</name>
    <dbReference type="NCBI Taxonomy" id="326594"/>
    <lineage>
        <taxon>Eukaryota</taxon>
        <taxon>Metazoa</taxon>
        <taxon>Ecdysozoa</taxon>
        <taxon>Arthropoda</taxon>
        <taxon>Hexapoda</taxon>
        <taxon>Insecta</taxon>
        <taxon>Pterygota</taxon>
        <taxon>Neoptera</taxon>
        <taxon>Endopterygota</taxon>
        <taxon>Hymenoptera</taxon>
        <taxon>Apocrita</taxon>
        <taxon>Proctotrupomorpha</taxon>
        <taxon>Chalcidoidea</taxon>
        <taxon>Agaonidae</taxon>
        <taxon>Agaoninae</taxon>
        <taxon>Ceratosolen</taxon>
    </lineage>
</organism>
<dbReference type="Gene3D" id="1.10.8.60">
    <property type="match status" value="2"/>
</dbReference>
<evidence type="ECO:0000256" key="8">
    <source>
        <dbReference type="ARBA" id="ARBA00034532"/>
    </source>
</evidence>
<proteinExistence type="inferred from homology"/>
<dbReference type="RefSeq" id="XP_011505732.1">
    <property type="nucleotide sequence ID" value="XM_011507430.1"/>
</dbReference>
<dbReference type="SUPFAM" id="SSF52540">
    <property type="entry name" value="P-loop containing nucleoside triphosphate hydrolases"/>
    <property type="match status" value="2"/>
</dbReference>
<dbReference type="InterPro" id="IPR029067">
    <property type="entry name" value="CDC48_domain_2-like_sf"/>
</dbReference>
<sequence length="978" mass="111717">MHNQRFIVKYIAVNTCYLYLPEYCYYKIKTQLNVAKVRHKEDYYYLSRYMGPSPDRNNVCLSATFARTLNINEGDEVFVSCFEDAPSLTSVSVSPKTLHDQEIVDMQTENIQSHLLNQIYIVAKNQSIVFWVSRSTSITLIVNSLYPNYKYGKLQMRTQVLVVNATELLKKDSYEIFRELFQPARPFYVYRVHPLLKSAADEVPYFPFHGYVHPMTRDDDVTNIFRLYKISDQGSFKTLSDFKFQNIDKSEPITITIGSLEAFYKNSNDVNKNYYTYFTKHPCIYLNIDIMNMLSINVGGKVILEPLNDENNNCVKCTAIDIQTTNDRISVEDFCSFIRRNSKNEKILLNSNKMFRLDSETCFRIALHPDVCSYAFFDEESIKNIRITTSNKLDYSNEDQQKEDFVIKNIFMDVFQSIITECTNVLTLSLGFHNITDLLYDRENILIKGCRGSGKTTVCKLLCNIFRKPPYFVHSRFIDCKELKDTKTDSFEELLLQNISYAVYYQPSILILDNIDFITNTKGNEEESGQDSMNATRITSAIYNIISVCQAQNYISVIATCTNISTVGKKLRETRGFNFFRTTLTIENLTKEDKIKILQSHIEDKLDIAKDIDWAYCGNKTEGWVTQDLVNLAKKAVFAASKRHVKDRCKGQVTLKNFELQDCLVRCKPNSVLGVKLYHGSGYGFSQVGGLAEVKHDLIEILHWPLKYSSIFSRAPIKLPNGILLYGMPGTGKTKLAGALAHEFNMNMISIKGPELMSKYIGRSEEAVRKVFKKANRTKPSILFFDEFESLAPRRGHDHTGVTDRVVNQLLTLLDGIEEREGMIVVAASSRPDLLDPALLRPGRLDKSLYCPLPNENEREEILSAICQAHEIHTQDLDLKSLACLTSGFTGADLNAALIQAWLNVIDKALEISSVNSEHVSSYCEKKISQKQLIDSINSTQPSLSSAEVEKYKRIYAKFTRNNNYPHDGFKNPRSTLA</sequence>
<name>A0AAJ6YWP2_9HYME</name>
<dbReference type="KEGG" id="csol:105368420"/>
<dbReference type="Proteomes" id="UP000695007">
    <property type="component" value="Unplaced"/>
</dbReference>